<dbReference type="EMBL" id="HBGG01042023">
    <property type="protein sequence ID" value="CAD9226917.1"/>
    <property type="molecule type" value="Transcribed_RNA"/>
</dbReference>
<dbReference type="InterPro" id="IPR001054">
    <property type="entry name" value="A/G_cyclase"/>
</dbReference>
<dbReference type="CDD" id="cd07302">
    <property type="entry name" value="CHD"/>
    <property type="match status" value="1"/>
</dbReference>
<dbReference type="AlphaFoldDB" id="A0A7S1T7X6"/>
<dbReference type="GO" id="GO:0004383">
    <property type="term" value="F:guanylate cyclase activity"/>
    <property type="evidence" value="ECO:0007669"/>
    <property type="project" value="TreeGrafter"/>
</dbReference>
<dbReference type="Pfam" id="PF00211">
    <property type="entry name" value="Guanylate_cyc"/>
    <property type="match status" value="1"/>
</dbReference>
<dbReference type="SUPFAM" id="SSF55073">
    <property type="entry name" value="Nucleotide cyclase"/>
    <property type="match status" value="1"/>
</dbReference>
<dbReference type="PROSITE" id="PS50125">
    <property type="entry name" value="GUANYLATE_CYCLASE_2"/>
    <property type="match status" value="1"/>
</dbReference>
<sequence length="457" mass="50893">MSKTRLSYDECRRGDGRKPKADENNTSDEAGDVPTSSASDHQRSPAAFRNKSWMRRPSSPDSIEASCKLNYKRTSAVQLRDNSDDRLVAAARSRLTPDTPGVATEPLISPPPLDCLGRILCDTDFNIVDTDDSALRLLKYSASELWGKPVACLMTPLIAKLHDKLFDYVKRATPEQICRSARRLIYEKSNCRDMVLLDSNREPVVCGVSIEIQPDRSAVVNLLDVSTKPLHTVPRGYEQYIHRPPGKHVQDYPDVICIMIDIAGSTQYAVRVKPQDMATLMHDVYMAANNIILREVFPYAYIHEICGDSLLLVVNAGFMVRYPGEAAVIAMQAAMQVQRHLNKMLVRYDESMYARVGVTIGDVTAGVIDGRSFRIFGDTVHLSQRLESCCPKDGIACTARFLDLLEKQQAVADDMSAFGIEYHTKELKGFGATQYGVVNTQKCHSLFAELGYLSDAQ</sequence>
<accession>A0A7S1T7X6</accession>
<dbReference type="PANTHER" id="PTHR45655">
    <property type="entry name" value="GUANYLATE CYCLASE SOLUBLE SUBUNIT BETA-2"/>
    <property type="match status" value="1"/>
</dbReference>
<evidence type="ECO:0000313" key="3">
    <source>
        <dbReference type="EMBL" id="CAD9226917.1"/>
    </source>
</evidence>
<feature type="compositionally biased region" description="Basic and acidic residues" evidence="1">
    <location>
        <begin position="1"/>
        <end position="23"/>
    </location>
</feature>
<name>A0A7S1T7X6_9CHLO</name>
<feature type="domain" description="Guanylate cyclase" evidence="2">
    <location>
        <begin position="256"/>
        <end position="387"/>
    </location>
</feature>
<organism evidence="3">
    <name type="scientific">Tetraselmis chuii</name>
    <dbReference type="NCBI Taxonomy" id="63592"/>
    <lineage>
        <taxon>Eukaryota</taxon>
        <taxon>Viridiplantae</taxon>
        <taxon>Chlorophyta</taxon>
        <taxon>core chlorophytes</taxon>
        <taxon>Chlorodendrophyceae</taxon>
        <taxon>Chlorodendrales</taxon>
        <taxon>Chlorodendraceae</taxon>
        <taxon>Tetraselmis</taxon>
    </lineage>
</organism>
<protein>
    <recommendedName>
        <fullName evidence="2">Guanylate cyclase domain-containing protein</fullName>
    </recommendedName>
</protein>
<feature type="region of interest" description="Disordered" evidence="1">
    <location>
        <begin position="1"/>
        <end position="64"/>
    </location>
</feature>
<dbReference type="InterPro" id="IPR035965">
    <property type="entry name" value="PAS-like_dom_sf"/>
</dbReference>
<gene>
    <name evidence="3" type="ORF">TCHU04912_LOCUS21685</name>
</gene>
<evidence type="ECO:0000256" key="1">
    <source>
        <dbReference type="SAM" id="MobiDB-lite"/>
    </source>
</evidence>
<proteinExistence type="predicted"/>
<evidence type="ECO:0000259" key="2">
    <source>
        <dbReference type="PROSITE" id="PS50125"/>
    </source>
</evidence>
<reference evidence="3" key="1">
    <citation type="submission" date="2021-01" db="EMBL/GenBank/DDBJ databases">
        <authorList>
            <person name="Corre E."/>
            <person name="Pelletier E."/>
            <person name="Niang G."/>
            <person name="Scheremetjew M."/>
            <person name="Finn R."/>
            <person name="Kale V."/>
            <person name="Holt S."/>
            <person name="Cochrane G."/>
            <person name="Meng A."/>
            <person name="Brown T."/>
            <person name="Cohen L."/>
        </authorList>
    </citation>
    <scope>NUCLEOTIDE SEQUENCE</scope>
    <source>
        <strain evidence="3">PLY429</strain>
    </source>
</reference>
<dbReference type="InterPro" id="IPR029787">
    <property type="entry name" value="Nucleotide_cyclase"/>
</dbReference>
<dbReference type="GO" id="GO:0008074">
    <property type="term" value="C:guanylate cyclase complex, soluble"/>
    <property type="evidence" value="ECO:0007669"/>
    <property type="project" value="TreeGrafter"/>
</dbReference>
<dbReference type="GO" id="GO:0070482">
    <property type="term" value="P:response to oxygen levels"/>
    <property type="evidence" value="ECO:0007669"/>
    <property type="project" value="TreeGrafter"/>
</dbReference>
<dbReference type="PANTHER" id="PTHR45655:SF13">
    <property type="entry name" value="SOLUBLE GUANYLATE CYCLASE GCY-32-RELATED"/>
    <property type="match status" value="1"/>
</dbReference>
<dbReference type="GO" id="GO:0019934">
    <property type="term" value="P:cGMP-mediated signaling"/>
    <property type="evidence" value="ECO:0007669"/>
    <property type="project" value="TreeGrafter"/>
</dbReference>
<dbReference type="Gene3D" id="3.30.70.1230">
    <property type="entry name" value="Nucleotide cyclase"/>
    <property type="match status" value="1"/>
</dbReference>
<dbReference type="SUPFAM" id="SSF55785">
    <property type="entry name" value="PYP-like sensor domain (PAS domain)"/>
    <property type="match status" value="1"/>
</dbReference>